<dbReference type="GO" id="GO:0016874">
    <property type="term" value="F:ligase activity"/>
    <property type="evidence" value="ECO:0007669"/>
    <property type="project" value="UniProtKB-KW"/>
</dbReference>
<keyword evidence="2" id="KW-0436">Ligase</keyword>
<dbReference type="PANTHER" id="PTHR11365:SF23">
    <property type="entry name" value="HYPOTHETICAL 5-OXOPROLINASE (EUROFUNG)-RELATED"/>
    <property type="match status" value="1"/>
</dbReference>
<dbReference type="InterPro" id="IPR003692">
    <property type="entry name" value="Hydantoinase_B"/>
</dbReference>
<dbReference type="KEGG" id="sbae:DSM104329_02023"/>
<name>A0A9E6XWC8_9ACTN</name>
<dbReference type="EMBL" id="CP087164">
    <property type="protein sequence ID" value="UGS35628.1"/>
    <property type="molecule type" value="Genomic_DNA"/>
</dbReference>
<organism evidence="2 3">
    <name type="scientific">Capillimicrobium parvum</name>
    <dbReference type="NCBI Taxonomy" id="2884022"/>
    <lineage>
        <taxon>Bacteria</taxon>
        <taxon>Bacillati</taxon>
        <taxon>Actinomycetota</taxon>
        <taxon>Thermoleophilia</taxon>
        <taxon>Solirubrobacterales</taxon>
        <taxon>Capillimicrobiaceae</taxon>
        <taxon>Capillimicrobium</taxon>
    </lineage>
</organism>
<keyword evidence="3" id="KW-1185">Reference proteome</keyword>
<reference evidence="2" key="1">
    <citation type="journal article" date="2022" name="Int. J. Syst. Evol. Microbiol.">
        <title>Pseudomonas aegrilactucae sp. nov. and Pseudomonas morbosilactucae sp. nov., pathogens causing bacterial rot of lettuce in Japan.</title>
        <authorList>
            <person name="Sawada H."/>
            <person name="Fujikawa T."/>
            <person name="Satou M."/>
        </authorList>
    </citation>
    <scope>NUCLEOTIDE SEQUENCE</scope>
    <source>
        <strain evidence="2">0166_1</strain>
    </source>
</reference>
<dbReference type="PANTHER" id="PTHR11365">
    <property type="entry name" value="5-OXOPROLINASE RELATED"/>
    <property type="match status" value="1"/>
</dbReference>
<sequence>MTTSATDPITFSVILNRLNSIATEMTLALEHAAMTPILALCRDYSCCIYDREARQVAMVDALPVHTSSMHLIIEEITRVFGDDLGEGDVIACNHAYSYNTHVGDLVTVCPVFHEGRHMFWAASKGHQLDVGAAVPASVHEWAPDIWSEGLQLPPIKLYHRGEPRRDVINMYLTNVRYRDLLEGDLMAQLGSIWTGERRLKELCDEFGSDTVEHYSHAALDYAEKRTRAAIREMPNGVYEAEGWMDTDGLDAHDVHVKVRVTIEDESVHVDFSGSAPQVPTGHNCSYAVAQAVGIAGVVTAIDPDIPHNEGCLRCVTVYAPEGTVCNASYPASTASATTQPADAMHDAVCKALAQAIPGQTRAGCSHWSNVPNLAGTRPGSGEPWGHLCLNGGGGGPAANGADGWPLVITNAALGGLKTASVEDTEQLYPVRIGRWEVATDSAGLGRWIGGPGIELEMWPTHTPIEWIHTNDSLVNPPHGVLGATPGRGGGHYLTADDGERRHFLPRAVHVAMQPGQRWTGVSTGGGGYGDPLDRPLEQVRADVRDGVVSRERAREVYGLMVDEALDPQIDEQATAAARTEIRAARSGEPLPTVTPTHPSASTWQRDEIRPQDTVIARALGAARIDA</sequence>
<dbReference type="Proteomes" id="UP001162834">
    <property type="component" value="Chromosome"/>
</dbReference>
<proteinExistence type="predicted"/>
<gene>
    <name evidence="2" type="primary">apc4_10</name>
    <name evidence="2" type="ORF">DSM104329_02023</name>
</gene>
<evidence type="ECO:0000313" key="3">
    <source>
        <dbReference type="Proteomes" id="UP001162834"/>
    </source>
</evidence>
<dbReference type="EC" id="6.4.1.8" evidence="2"/>
<protein>
    <submittedName>
        <fullName evidence="2">Acetophenone carboxylase delta subunit</fullName>
        <ecNumber evidence="2">6.4.1.8</ecNumber>
    </submittedName>
</protein>
<dbReference type="InterPro" id="IPR045079">
    <property type="entry name" value="Oxoprolinase-like"/>
</dbReference>
<evidence type="ECO:0000313" key="2">
    <source>
        <dbReference type="EMBL" id="UGS35628.1"/>
    </source>
</evidence>
<feature type="domain" description="Hydantoinase B/oxoprolinase" evidence="1">
    <location>
        <begin position="7"/>
        <end position="531"/>
    </location>
</feature>
<evidence type="ECO:0000259" key="1">
    <source>
        <dbReference type="Pfam" id="PF02538"/>
    </source>
</evidence>
<dbReference type="Pfam" id="PF02538">
    <property type="entry name" value="Hydantoinase_B"/>
    <property type="match status" value="1"/>
</dbReference>
<dbReference type="GO" id="GO:0005829">
    <property type="term" value="C:cytosol"/>
    <property type="evidence" value="ECO:0007669"/>
    <property type="project" value="TreeGrafter"/>
</dbReference>
<dbReference type="GO" id="GO:0017168">
    <property type="term" value="F:5-oxoprolinase (ATP-hydrolyzing) activity"/>
    <property type="evidence" value="ECO:0007669"/>
    <property type="project" value="TreeGrafter"/>
</dbReference>
<dbReference type="RefSeq" id="WP_259315310.1">
    <property type="nucleotide sequence ID" value="NZ_CP087164.1"/>
</dbReference>
<dbReference type="AlphaFoldDB" id="A0A9E6XWC8"/>
<dbReference type="GO" id="GO:0006749">
    <property type="term" value="P:glutathione metabolic process"/>
    <property type="evidence" value="ECO:0007669"/>
    <property type="project" value="TreeGrafter"/>
</dbReference>
<accession>A0A9E6XWC8</accession>